<keyword evidence="2" id="KW-0472">Membrane</keyword>
<dbReference type="InterPro" id="IPR029058">
    <property type="entry name" value="AB_hydrolase_fold"/>
</dbReference>
<dbReference type="Pfam" id="PF00756">
    <property type="entry name" value="Esterase"/>
    <property type="match status" value="1"/>
</dbReference>
<accession>A0A1H7W209</accession>
<gene>
    <name evidence="3" type="ORF">SAMN05414137_119170</name>
</gene>
<dbReference type="AlphaFoldDB" id="A0A1H7W209"/>
<evidence type="ECO:0000256" key="2">
    <source>
        <dbReference type="SAM" id="Phobius"/>
    </source>
</evidence>
<dbReference type="PANTHER" id="PTHR48098:SF1">
    <property type="entry name" value="DIACYLGLYCEROL ACYLTRANSFERASE_MYCOLYLTRANSFERASE AG85A"/>
    <property type="match status" value="1"/>
</dbReference>
<dbReference type="EMBL" id="FOAZ01000019">
    <property type="protein sequence ID" value="SEM15622.1"/>
    <property type="molecule type" value="Genomic_DNA"/>
</dbReference>
<dbReference type="Proteomes" id="UP000183015">
    <property type="component" value="Unassembled WGS sequence"/>
</dbReference>
<dbReference type="Gene3D" id="3.40.50.1820">
    <property type="entry name" value="alpha/beta hydrolase"/>
    <property type="match status" value="1"/>
</dbReference>
<dbReference type="OrthoDB" id="3849008at2"/>
<keyword evidence="4" id="KW-1185">Reference proteome</keyword>
<dbReference type="STRING" id="235985.SAMN05414137_119170"/>
<keyword evidence="2" id="KW-1133">Transmembrane helix</keyword>
<feature type="region of interest" description="Disordered" evidence="1">
    <location>
        <begin position="356"/>
        <end position="403"/>
    </location>
</feature>
<feature type="compositionally biased region" description="Low complexity" evidence="1">
    <location>
        <begin position="369"/>
        <end position="403"/>
    </location>
</feature>
<dbReference type="InterPro" id="IPR000801">
    <property type="entry name" value="Esterase-like"/>
</dbReference>
<proteinExistence type="predicted"/>
<keyword evidence="2" id="KW-0812">Transmembrane</keyword>
<dbReference type="InterPro" id="IPR050583">
    <property type="entry name" value="Mycobacterial_A85_antigen"/>
</dbReference>
<evidence type="ECO:0000256" key="1">
    <source>
        <dbReference type="SAM" id="MobiDB-lite"/>
    </source>
</evidence>
<dbReference type="eggNOG" id="COG0627">
    <property type="taxonomic scope" value="Bacteria"/>
</dbReference>
<feature type="transmembrane region" description="Helical" evidence="2">
    <location>
        <begin position="42"/>
        <end position="60"/>
    </location>
</feature>
<feature type="transmembrane region" description="Helical" evidence="2">
    <location>
        <begin position="6"/>
        <end position="30"/>
    </location>
</feature>
<dbReference type="PANTHER" id="PTHR48098">
    <property type="entry name" value="ENTEROCHELIN ESTERASE-RELATED"/>
    <property type="match status" value="1"/>
</dbReference>
<reference evidence="4" key="1">
    <citation type="submission" date="2016-10" db="EMBL/GenBank/DDBJ databases">
        <authorList>
            <person name="Varghese N."/>
        </authorList>
    </citation>
    <scope>NUCLEOTIDE SEQUENCE [LARGE SCALE GENOMIC DNA]</scope>
    <source>
        <strain evidence="4">DSM 45096 / BCRC 16803 / CGMCC 4.1857 / CIP 109030 / JCM 12277 / KCTC 19219 / NBRC 100920 / 33214</strain>
    </source>
</reference>
<dbReference type="SUPFAM" id="SSF53474">
    <property type="entry name" value="alpha/beta-Hydrolases"/>
    <property type="match status" value="1"/>
</dbReference>
<dbReference type="RefSeq" id="WP_063773207.1">
    <property type="nucleotide sequence ID" value="NZ_BBPN01000007.1"/>
</dbReference>
<sequence>MSLTGTAFFYTLIAATVVAVAVTMVAWGAVRGPKAVRAAVRLALIGLCQVTAIAVVAVWINNANGLYSSWSDLFGQQDNVGVGVASADGTSTQAASFTGGPNGFQRTVLHGQASGLTGEVLVWTPPQYDDPQYRNYSFPVVELLHGYPGSPETWLKGGGMPGPLTYLMSQGKMKPAIVVIPRINPNGINTDCTDVGNVRNGTWLDTDVPNLVKKDFRVLGDAHGWGLLGDSTGGYCATKLVLQHPDRFGAAVALSPDDFRGDPSTIRDKKVLAAQNPLALMKAAGPQADVSILIATTAQDRYSTPANAQALRAAAKFPVTVEQPIVLKDGGHNWGTWAALFPVVFPWLSQQLDAPQLVQPAPPTPHPSPSQHGPAQQQQPGKPAPNAAGKPAAGLATGAHTHS</sequence>
<dbReference type="GO" id="GO:0016747">
    <property type="term" value="F:acyltransferase activity, transferring groups other than amino-acyl groups"/>
    <property type="evidence" value="ECO:0007669"/>
    <property type="project" value="TreeGrafter"/>
</dbReference>
<evidence type="ECO:0000313" key="3">
    <source>
        <dbReference type="EMBL" id="SEM15622.1"/>
    </source>
</evidence>
<evidence type="ECO:0000313" key="4">
    <source>
        <dbReference type="Proteomes" id="UP000183015"/>
    </source>
</evidence>
<organism evidence="3 4">
    <name type="scientific">Streptacidiphilus jiangxiensis</name>
    <dbReference type="NCBI Taxonomy" id="235985"/>
    <lineage>
        <taxon>Bacteria</taxon>
        <taxon>Bacillati</taxon>
        <taxon>Actinomycetota</taxon>
        <taxon>Actinomycetes</taxon>
        <taxon>Kitasatosporales</taxon>
        <taxon>Streptomycetaceae</taxon>
        <taxon>Streptacidiphilus</taxon>
    </lineage>
</organism>
<name>A0A1H7W209_STRJI</name>
<protein>
    <submittedName>
        <fullName evidence="3">Putative esterase</fullName>
    </submittedName>
</protein>